<evidence type="ECO:0000313" key="1">
    <source>
        <dbReference type="EMBL" id="EAQ11355.1"/>
    </source>
</evidence>
<proteinExistence type="predicted"/>
<dbReference type="OrthoDB" id="7777068at2"/>
<accession>A3VK50</accession>
<name>A3VK50_9RHOB</name>
<dbReference type="AlphaFoldDB" id="A3VK50"/>
<dbReference type="RefSeq" id="WP_008327558.1">
    <property type="nucleotide sequence ID" value="NZ_AAMT01000016.1"/>
</dbReference>
<comment type="caution">
    <text evidence="1">The sequence shown here is derived from an EMBL/GenBank/DDBJ whole genome shotgun (WGS) entry which is preliminary data.</text>
</comment>
<keyword evidence="2" id="KW-1185">Reference proteome</keyword>
<organism evidence="1 2">
    <name type="scientific">Maritimibacter alkaliphilus HTCC2654</name>
    <dbReference type="NCBI Taxonomy" id="314271"/>
    <lineage>
        <taxon>Bacteria</taxon>
        <taxon>Pseudomonadati</taxon>
        <taxon>Pseudomonadota</taxon>
        <taxon>Alphaproteobacteria</taxon>
        <taxon>Rhodobacterales</taxon>
        <taxon>Roseobacteraceae</taxon>
        <taxon>Maritimibacter</taxon>
    </lineage>
</organism>
<dbReference type="STRING" id="314271.RB2654_23373"/>
<evidence type="ECO:0000313" key="2">
    <source>
        <dbReference type="Proteomes" id="UP000002931"/>
    </source>
</evidence>
<protein>
    <recommendedName>
        <fullName evidence="3">N-terminal of MaoC-like dehydratase domain-containing protein</fullName>
    </recommendedName>
</protein>
<sequence>MTTTRPYPTLAVGRFDLSGTRDDHVRRMSGAPARTDARAHPIFAFVGALGGLPLPIKDLSTSLGLDFDAGPVLARCRIAVARPLLVDRVYTVTPQIDRIERKPSRRYGHADHLHLEIALDDDTPFTTIALHIIFPAEEAAT</sequence>
<gene>
    <name evidence="1" type="ORF">RB2654_23373</name>
</gene>
<dbReference type="Proteomes" id="UP000002931">
    <property type="component" value="Unassembled WGS sequence"/>
</dbReference>
<reference evidence="1 2" key="1">
    <citation type="journal article" date="2010" name="J. Bacteriol.">
        <title>Genome sequences of Pelagibaca bermudensis HTCC2601T and Maritimibacter alkaliphilus HTCC2654T, the type strains of two marine Roseobacter genera.</title>
        <authorList>
            <person name="Thrash J.C."/>
            <person name="Cho J.C."/>
            <person name="Ferriera S."/>
            <person name="Johnson J."/>
            <person name="Vergin K.L."/>
            <person name="Giovannoni S.J."/>
        </authorList>
    </citation>
    <scope>NUCLEOTIDE SEQUENCE [LARGE SCALE GENOMIC DNA]</scope>
    <source>
        <strain evidence="1 2">HTCC2654</strain>
    </source>
</reference>
<dbReference type="EMBL" id="AAMT01000016">
    <property type="protein sequence ID" value="EAQ11355.1"/>
    <property type="molecule type" value="Genomic_DNA"/>
</dbReference>
<evidence type="ECO:0008006" key="3">
    <source>
        <dbReference type="Google" id="ProtNLM"/>
    </source>
</evidence>
<dbReference type="HOGENOM" id="CLU_1823034_0_0_5"/>